<accession>A0A6C0LNB0</accession>
<organism evidence="2">
    <name type="scientific">viral metagenome</name>
    <dbReference type="NCBI Taxonomy" id="1070528"/>
    <lineage>
        <taxon>unclassified sequences</taxon>
        <taxon>metagenomes</taxon>
        <taxon>organismal metagenomes</taxon>
    </lineage>
</organism>
<evidence type="ECO:0000313" key="2">
    <source>
        <dbReference type="EMBL" id="QHU32047.1"/>
    </source>
</evidence>
<name>A0A6C0LNB0_9ZZZZ</name>
<dbReference type="EMBL" id="MN740535">
    <property type="protein sequence ID" value="QHU32047.1"/>
    <property type="molecule type" value="Genomic_DNA"/>
</dbReference>
<keyword evidence="1" id="KW-0175">Coiled coil</keyword>
<protein>
    <submittedName>
        <fullName evidence="2">Uncharacterized protein</fullName>
    </submittedName>
</protein>
<reference evidence="2" key="1">
    <citation type="journal article" date="2020" name="Nature">
        <title>Giant virus diversity and host interactions through global metagenomics.</title>
        <authorList>
            <person name="Schulz F."/>
            <person name="Roux S."/>
            <person name="Paez-Espino D."/>
            <person name="Jungbluth S."/>
            <person name="Walsh D.A."/>
            <person name="Denef V.J."/>
            <person name="McMahon K.D."/>
            <person name="Konstantinidis K.T."/>
            <person name="Eloe-Fadrosh E.A."/>
            <person name="Kyrpides N.C."/>
            <person name="Woyke T."/>
        </authorList>
    </citation>
    <scope>NUCLEOTIDE SEQUENCE</scope>
    <source>
        <strain evidence="2">GVMAG-M-3300027963-41</strain>
    </source>
</reference>
<dbReference type="AlphaFoldDB" id="A0A6C0LNB0"/>
<evidence type="ECO:0000256" key="1">
    <source>
        <dbReference type="SAM" id="Coils"/>
    </source>
</evidence>
<sequence length="162" mass="18859">MNPLSHYNRSKEPWLPDEAAEVKRRYNDESKNILEIADIHQRTPGCIAYKLQSMAVIPHNRLARGYQAYTMSPLYNEVVQGYRIQKEERQKIKKERDTVKVDKAAKIIENASLYEINSLKGEIHNIKSDIAEMKRDIKELLECMKAVYEFEDAPPPPPNPFD</sequence>
<proteinExistence type="predicted"/>
<feature type="coiled-coil region" evidence="1">
    <location>
        <begin position="116"/>
        <end position="143"/>
    </location>
</feature>